<name>A0A1L9VFG5_ASPGL</name>
<evidence type="ECO:0000313" key="5">
    <source>
        <dbReference type="Proteomes" id="UP000184300"/>
    </source>
</evidence>
<feature type="repeat" description="ANK" evidence="3">
    <location>
        <begin position="136"/>
        <end position="168"/>
    </location>
</feature>
<dbReference type="GeneID" id="34459879"/>
<dbReference type="VEuPathDB" id="FungiDB:ASPGLDRAFT_26935"/>
<organism evidence="4 5">
    <name type="scientific">Aspergillus glaucus CBS 516.65</name>
    <dbReference type="NCBI Taxonomy" id="1160497"/>
    <lineage>
        <taxon>Eukaryota</taxon>
        <taxon>Fungi</taxon>
        <taxon>Dikarya</taxon>
        <taxon>Ascomycota</taxon>
        <taxon>Pezizomycotina</taxon>
        <taxon>Eurotiomycetes</taxon>
        <taxon>Eurotiomycetidae</taxon>
        <taxon>Eurotiales</taxon>
        <taxon>Aspergillaceae</taxon>
        <taxon>Aspergillus</taxon>
        <taxon>Aspergillus subgen. Aspergillus</taxon>
    </lineage>
</organism>
<dbReference type="PANTHER" id="PTHR24198:SF165">
    <property type="entry name" value="ANKYRIN REPEAT-CONTAINING PROTEIN-RELATED"/>
    <property type="match status" value="1"/>
</dbReference>
<dbReference type="Pfam" id="PF15474">
    <property type="entry name" value="MU117"/>
    <property type="match status" value="1"/>
</dbReference>
<dbReference type="PANTHER" id="PTHR24198">
    <property type="entry name" value="ANKYRIN REPEAT AND PROTEIN KINASE DOMAIN-CONTAINING PROTEIN"/>
    <property type="match status" value="1"/>
</dbReference>
<evidence type="ECO:0000313" key="4">
    <source>
        <dbReference type="EMBL" id="OJJ82688.1"/>
    </source>
</evidence>
<reference evidence="5" key="1">
    <citation type="journal article" date="2017" name="Genome Biol.">
        <title>Comparative genomics reveals high biological diversity and specific adaptations in the industrially and medically important fungal genus Aspergillus.</title>
        <authorList>
            <person name="de Vries R.P."/>
            <person name="Riley R."/>
            <person name="Wiebenga A."/>
            <person name="Aguilar-Osorio G."/>
            <person name="Amillis S."/>
            <person name="Uchima C.A."/>
            <person name="Anderluh G."/>
            <person name="Asadollahi M."/>
            <person name="Askin M."/>
            <person name="Barry K."/>
            <person name="Battaglia E."/>
            <person name="Bayram O."/>
            <person name="Benocci T."/>
            <person name="Braus-Stromeyer S.A."/>
            <person name="Caldana C."/>
            <person name="Canovas D."/>
            <person name="Cerqueira G.C."/>
            <person name="Chen F."/>
            <person name="Chen W."/>
            <person name="Choi C."/>
            <person name="Clum A."/>
            <person name="Dos Santos R.A."/>
            <person name="Damasio A.R."/>
            <person name="Diallinas G."/>
            <person name="Emri T."/>
            <person name="Fekete E."/>
            <person name="Flipphi M."/>
            <person name="Freyberg S."/>
            <person name="Gallo A."/>
            <person name="Gournas C."/>
            <person name="Habgood R."/>
            <person name="Hainaut M."/>
            <person name="Harispe M.L."/>
            <person name="Henrissat B."/>
            <person name="Hilden K.S."/>
            <person name="Hope R."/>
            <person name="Hossain A."/>
            <person name="Karabika E."/>
            <person name="Karaffa L."/>
            <person name="Karanyi Z."/>
            <person name="Krasevec N."/>
            <person name="Kuo A."/>
            <person name="Kusch H."/>
            <person name="LaButti K."/>
            <person name="Lagendijk E.L."/>
            <person name="Lapidus A."/>
            <person name="Levasseur A."/>
            <person name="Lindquist E."/>
            <person name="Lipzen A."/>
            <person name="Logrieco A.F."/>
            <person name="MacCabe A."/>
            <person name="Maekelae M.R."/>
            <person name="Malavazi I."/>
            <person name="Melin P."/>
            <person name="Meyer V."/>
            <person name="Mielnichuk N."/>
            <person name="Miskei M."/>
            <person name="Molnar A.P."/>
            <person name="Mule G."/>
            <person name="Ngan C.Y."/>
            <person name="Orejas M."/>
            <person name="Orosz E."/>
            <person name="Ouedraogo J.P."/>
            <person name="Overkamp K.M."/>
            <person name="Park H.-S."/>
            <person name="Perrone G."/>
            <person name="Piumi F."/>
            <person name="Punt P.J."/>
            <person name="Ram A.F."/>
            <person name="Ramon A."/>
            <person name="Rauscher S."/>
            <person name="Record E."/>
            <person name="Riano-Pachon D.M."/>
            <person name="Robert V."/>
            <person name="Roehrig J."/>
            <person name="Ruller R."/>
            <person name="Salamov A."/>
            <person name="Salih N.S."/>
            <person name="Samson R.A."/>
            <person name="Sandor E."/>
            <person name="Sanguinetti M."/>
            <person name="Schuetze T."/>
            <person name="Sepcic K."/>
            <person name="Shelest E."/>
            <person name="Sherlock G."/>
            <person name="Sophianopoulou V."/>
            <person name="Squina F.M."/>
            <person name="Sun H."/>
            <person name="Susca A."/>
            <person name="Todd R.B."/>
            <person name="Tsang A."/>
            <person name="Unkles S.E."/>
            <person name="van de Wiele N."/>
            <person name="van Rossen-Uffink D."/>
            <person name="Oliveira J.V."/>
            <person name="Vesth T.C."/>
            <person name="Visser J."/>
            <person name="Yu J.-H."/>
            <person name="Zhou M."/>
            <person name="Andersen M.R."/>
            <person name="Archer D.B."/>
            <person name="Baker S.E."/>
            <person name="Benoit I."/>
            <person name="Brakhage A.A."/>
            <person name="Braus G.H."/>
            <person name="Fischer R."/>
            <person name="Frisvad J.C."/>
            <person name="Goldman G.H."/>
            <person name="Houbraken J."/>
            <person name="Oakley B."/>
            <person name="Pocsi I."/>
            <person name="Scazzocchio C."/>
            <person name="Seiboth B."/>
            <person name="vanKuyk P.A."/>
            <person name="Wortman J."/>
            <person name="Dyer P.S."/>
            <person name="Grigoriev I.V."/>
        </authorList>
    </citation>
    <scope>NUCLEOTIDE SEQUENCE [LARGE SCALE GENOMIC DNA]</scope>
    <source>
        <strain evidence="5">CBS 516.65</strain>
    </source>
</reference>
<evidence type="ECO:0000256" key="3">
    <source>
        <dbReference type="PROSITE-ProRule" id="PRU00023"/>
    </source>
</evidence>
<accession>A0A1L9VFG5</accession>
<dbReference type="SUPFAM" id="SSF48403">
    <property type="entry name" value="Ankyrin repeat"/>
    <property type="match status" value="1"/>
</dbReference>
<evidence type="ECO:0000256" key="1">
    <source>
        <dbReference type="ARBA" id="ARBA00022737"/>
    </source>
</evidence>
<dbReference type="PRINTS" id="PR01415">
    <property type="entry name" value="ANKYRIN"/>
</dbReference>
<dbReference type="EMBL" id="KV878901">
    <property type="protein sequence ID" value="OJJ82688.1"/>
    <property type="molecule type" value="Genomic_DNA"/>
</dbReference>
<dbReference type="AlphaFoldDB" id="A0A1L9VFG5"/>
<dbReference type="STRING" id="1160497.A0A1L9VFG5"/>
<feature type="repeat" description="ANK" evidence="3">
    <location>
        <begin position="49"/>
        <end position="81"/>
    </location>
</feature>
<dbReference type="Proteomes" id="UP000184300">
    <property type="component" value="Unassembled WGS sequence"/>
</dbReference>
<sequence length="595" mass="65468">MSILKLPPELLMSIAESSECRDLNALLQCHSFLYKTLNDSLYQLNVQHHDASALYWAASSGSDSTLQHLLDAGANVQWESPYFACSVQRPGARLRPLIWKENMKEHPISYAAVQGFLNIMEHLLDLGVDINYRDADGLTPLALAAREGHFALTRALIDQGAKQLSHDTMGQYPLAQAASKGHHDIEDYLFEKLRQYPYSKTSPDLDLYWMLKYAAECGDDDRIRYLLSQGADVNFQLPIESHSPLCGALEYAPSPLSTAKLLLEVGADPNREASRSMDYQPGRPARTQAPLKLAIPRDDSFNLIKLLIQYGADADEQSLALLTAIQYEKAAEFRLLINNGASLDADYRGISVAWRGINSGGVGAQMLWSEDDDCESEEADTCTEYITSSKISSTYSTETSTKCQTITACDATATTTTSTISTTISPQAAWRYSSWDVDDNVLTSDANSLDKEFSSVYATSTSTSTSTTEATTTTTSNKYTPSESSTTCGHGQTTCHLFVSNLHGFCDVAKSYIRGDTIYRVRRLETGECYTDGKHASNGCGVFIKDDGCEVKGTTMQAAYDHIFYDCDHACGHAYFDNGCEMKVDYVTGCDTSNN</sequence>
<feature type="repeat" description="ANK" evidence="3">
    <location>
        <begin position="103"/>
        <end position="135"/>
    </location>
</feature>
<dbReference type="Pfam" id="PF12796">
    <property type="entry name" value="Ank_2"/>
    <property type="match status" value="1"/>
</dbReference>
<keyword evidence="2 3" id="KW-0040">ANK repeat</keyword>
<dbReference type="RefSeq" id="XP_022399386.1">
    <property type="nucleotide sequence ID" value="XM_022543618.1"/>
</dbReference>
<dbReference type="InterPro" id="IPR029167">
    <property type="entry name" value="Mug117"/>
</dbReference>
<gene>
    <name evidence="4" type="ORF">ASPGLDRAFT_26935</name>
</gene>
<proteinExistence type="predicted"/>
<keyword evidence="1" id="KW-0677">Repeat</keyword>
<dbReference type="PROSITE" id="PS50088">
    <property type="entry name" value="ANK_REPEAT"/>
    <property type="match status" value="3"/>
</dbReference>
<evidence type="ECO:0000256" key="2">
    <source>
        <dbReference type="ARBA" id="ARBA00023043"/>
    </source>
</evidence>
<dbReference type="Gene3D" id="1.25.40.20">
    <property type="entry name" value="Ankyrin repeat-containing domain"/>
    <property type="match status" value="2"/>
</dbReference>
<dbReference type="InterPro" id="IPR002110">
    <property type="entry name" value="Ankyrin_rpt"/>
</dbReference>
<dbReference type="PROSITE" id="PS50297">
    <property type="entry name" value="ANK_REP_REGION"/>
    <property type="match status" value="1"/>
</dbReference>
<dbReference type="SMART" id="SM00248">
    <property type="entry name" value="ANK"/>
    <property type="match status" value="7"/>
</dbReference>
<dbReference type="OrthoDB" id="4470298at2759"/>
<protein>
    <submittedName>
        <fullName evidence="4">Uncharacterized protein</fullName>
    </submittedName>
</protein>
<keyword evidence="5" id="KW-1185">Reference proteome</keyword>
<dbReference type="InterPro" id="IPR036770">
    <property type="entry name" value="Ankyrin_rpt-contain_sf"/>
</dbReference>